<evidence type="ECO:0000256" key="1">
    <source>
        <dbReference type="ARBA" id="ARBA00004123"/>
    </source>
</evidence>
<evidence type="ECO:0000313" key="7">
    <source>
        <dbReference type="EMBL" id="KZZ89087.1"/>
    </source>
</evidence>
<evidence type="ECO:0000256" key="2">
    <source>
        <dbReference type="ARBA" id="ARBA00004496"/>
    </source>
</evidence>
<comment type="similarity">
    <text evidence="3">Belongs to the translin family.</text>
</comment>
<dbReference type="Proteomes" id="UP000242877">
    <property type="component" value="Unassembled WGS sequence"/>
</dbReference>
<evidence type="ECO:0000256" key="3">
    <source>
        <dbReference type="ARBA" id="ARBA00005902"/>
    </source>
</evidence>
<dbReference type="Pfam" id="PF01997">
    <property type="entry name" value="Translin"/>
    <property type="match status" value="1"/>
</dbReference>
<dbReference type="InterPro" id="IPR036081">
    <property type="entry name" value="Translin_sf"/>
</dbReference>
<organism evidence="7 8">
    <name type="scientific">Ascosphaera apis ARSEF 7405</name>
    <dbReference type="NCBI Taxonomy" id="392613"/>
    <lineage>
        <taxon>Eukaryota</taxon>
        <taxon>Fungi</taxon>
        <taxon>Dikarya</taxon>
        <taxon>Ascomycota</taxon>
        <taxon>Pezizomycotina</taxon>
        <taxon>Eurotiomycetes</taxon>
        <taxon>Eurotiomycetidae</taxon>
        <taxon>Onygenales</taxon>
        <taxon>Ascosphaeraceae</taxon>
        <taxon>Ascosphaera</taxon>
    </lineage>
</organism>
<dbReference type="OrthoDB" id="31005at2759"/>
<feature type="region of interest" description="Disordered" evidence="6">
    <location>
        <begin position="179"/>
        <end position="202"/>
    </location>
</feature>
<dbReference type="GO" id="GO:0005634">
    <property type="term" value="C:nucleus"/>
    <property type="evidence" value="ECO:0007669"/>
    <property type="project" value="UniProtKB-SubCell"/>
</dbReference>
<name>A0A167WNL3_9EURO</name>
<proteinExistence type="inferred from homology"/>
<keyword evidence="5" id="KW-0539">Nucleus</keyword>
<evidence type="ECO:0000256" key="4">
    <source>
        <dbReference type="ARBA" id="ARBA00022490"/>
    </source>
</evidence>
<feature type="compositionally biased region" description="Polar residues" evidence="6">
    <location>
        <begin position="185"/>
        <end position="198"/>
    </location>
</feature>
<keyword evidence="8" id="KW-1185">Reference proteome</keyword>
<reference evidence="7 8" key="1">
    <citation type="journal article" date="2016" name="Genome Biol. Evol.">
        <title>Divergent and convergent evolution of fungal pathogenicity.</title>
        <authorList>
            <person name="Shang Y."/>
            <person name="Xiao G."/>
            <person name="Zheng P."/>
            <person name="Cen K."/>
            <person name="Zhan S."/>
            <person name="Wang C."/>
        </authorList>
    </citation>
    <scope>NUCLEOTIDE SEQUENCE [LARGE SCALE GENOMIC DNA]</scope>
    <source>
        <strain evidence="7 8">ARSEF 7405</strain>
    </source>
</reference>
<keyword evidence="4" id="KW-0963">Cytoplasm</keyword>
<dbReference type="PANTHER" id="PTHR10741">
    <property type="entry name" value="TRANSLIN AND TRANSLIN ASSOCIATED PROTEIN X"/>
    <property type="match status" value="1"/>
</dbReference>
<dbReference type="AlphaFoldDB" id="A0A167WNL3"/>
<evidence type="ECO:0000313" key="8">
    <source>
        <dbReference type="Proteomes" id="UP000242877"/>
    </source>
</evidence>
<dbReference type="Gene3D" id="1.20.58.190">
    <property type="entry name" value="Translin, domain 1"/>
    <property type="match status" value="1"/>
</dbReference>
<dbReference type="Gene3D" id="1.20.58.200">
    <property type="entry name" value="Translin, domain 2"/>
    <property type="match status" value="1"/>
</dbReference>
<dbReference type="VEuPathDB" id="FungiDB:AAP_04572"/>
<comment type="caution">
    <text evidence="7">The sequence shown here is derived from an EMBL/GenBank/DDBJ whole genome shotgun (WGS) entry which is preliminary data.</text>
</comment>
<dbReference type="CDD" id="cd14820">
    <property type="entry name" value="TRAX"/>
    <property type="match status" value="1"/>
</dbReference>
<dbReference type="SUPFAM" id="SSF74784">
    <property type="entry name" value="Translin"/>
    <property type="match status" value="1"/>
</dbReference>
<dbReference type="InterPro" id="IPR002848">
    <property type="entry name" value="Translin_fam"/>
</dbReference>
<evidence type="ECO:0000256" key="6">
    <source>
        <dbReference type="SAM" id="MobiDB-lite"/>
    </source>
</evidence>
<dbReference type="InterPro" id="IPR016069">
    <property type="entry name" value="Translin_C"/>
</dbReference>
<dbReference type="GO" id="GO:0005737">
    <property type="term" value="C:cytoplasm"/>
    <property type="evidence" value="ECO:0007669"/>
    <property type="project" value="UniProtKB-SubCell"/>
</dbReference>
<evidence type="ECO:0000256" key="5">
    <source>
        <dbReference type="ARBA" id="ARBA00023242"/>
    </source>
</evidence>
<protein>
    <submittedName>
        <fullName evidence="7">Translin-associated factor TraX</fullName>
    </submittedName>
</protein>
<comment type="subcellular location">
    <subcellularLocation>
        <location evidence="2">Cytoplasm</location>
    </subcellularLocation>
    <subcellularLocation>
        <location evidence="1">Nucleus</location>
    </subcellularLocation>
</comment>
<accession>A0A167WNL3</accession>
<sequence length="281" mass="31483">MEQSYPHKKVKMEEDSENDKQPIVGAFDVFREELDEHHARRERIIKKSRDITDLSKKIIFTLHRVRGLGKPLQGKIQQDVASRLEQIANNFSAIAPDLAGVNAWRYQWQISPGIQEYIEAISFKHYLETKRLITIQEVQDSVPPNVIITEPDYVLGLFDLTGELMRYAITSIASGNDAVKRTETSDTQGQDDQVSSHGTLGPIPSQILQDMRELRVLFEGMAVPKGSPLKKQFGSKLEVMCNSVSKVENAAFEVLVRGSELPSGWAPDTSGRDATVGIEGY</sequence>
<dbReference type="EMBL" id="AZGZ01000022">
    <property type="protein sequence ID" value="KZZ89087.1"/>
    <property type="molecule type" value="Genomic_DNA"/>
</dbReference>
<dbReference type="InterPro" id="IPR016068">
    <property type="entry name" value="Translin_N"/>
</dbReference>
<dbReference type="GO" id="GO:0043565">
    <property type="term" value="F:sequence-specific DNA binding"/>
    <property type="evidence" value="ECO:0007669"/>
    <property type="project" value="InterPro"/>
</dbReference>
<gene>
    <name evidence="7" type="ORF">AAP_04572</name>
</gene>